<protein>
    <recommendedName>
        <fullName evidence="5">Putative pre-16S rRNA nuclease</fullName>
        <ecNumber evidence="5">3.1.-.-</ecNumber>
    </recommendedName>
</protein>
<dbReference type="OrthoDB" id="9796140at2"/>
<dbReference type="PANTHER" id="PTHR33317:SF4">
    <property type="entry name" value="POLYNUCLEOTIDYL TRANSFERASE, RIBONUCLEASE H-LIKE SUPERFAMILY PROTEIN"/>
    <property type="match status" value="1"/>
</dbReference>
<dbReference type="NCBIfam" id="TIGR00250">
    <property type="entry name" value="RNAse_H_YqgF"/>
    <property type="match status" value="1"/>
</dbReference>
<comment type="similarity">
    <text evidence="5">Belongs to the YqgF HJR family.</text>
</comment>
<evidence type="ECO:0000256" key="4">
    <source>
        <dbReference type="ARBA" id="ARBA00022801"/>
    </source>
</evidence>
<dbReference type="GO" id="GO:0016788">
    <property type="term" value="F:hydrolase activity, acting on ester bonds"/>
    <property type="evidence" value="ECO:0007669"/>
    <property type="project" value="UniProtKB-UniRule"/>
</dbReference>
<evidence type="ECO:0000256" key="1">
    <source>
        <dbReference type="ARBA" id="ARBA00022490"/>
    </source>
</evidence>
<dbReference type="InterPro" id="IPR012337">
    <property type="entry name" value="RNaseH-like_sf"/>
</dbReference>
<evidence type="ECO:0000256" key="3">
    <source>
        <dbReference type="ARBA" id="ARBA00022722"/>
    </source>
</evidence>
<evidence type="ECO:0000256" key="2">
    <source>
        <dbReference type="ARBA" id="ARBA00022517"/>
    </source>
</evidence>
<sequence length="143" mass="16338">MDYIQSVMGFDYGTKNIGVAIGQIITRTARPLKALKAKCGIPSWDAIEVLLKEWKPDLVVVGLPLDLYGGELDVITPRVRKFANRLKGRFYITVELHDERFTTTEARSLLFAHRNYRALKKGEIDCQSAVIIVTSWFEKQCYK</sequence>
<organism evidence="7 8">
    <name type="scientific">Candidatus Enterovibrio altilux</name>
    <dbReference type="NCBI Taxonomy" id="1927128"/>
    <lineage>
        <taxon>Bacteria</taxon>
        <taxon>Pseudomonadati</taxon>
        <taxon>Pseudomonadota</taxon>
        <taxon>Gammaproteobacteria</taxon>
        <taxon>Vibrionales</taxon>
        <taxon>Vibrionaceae</taxon>
        <taxon>Enterovibrio</taxon>
    </lineage>
</organism>
<dbReference type="KEGG" id="elux:BTN50_1305"/>
<dbReference type="InterPro" id="IPR005227">
    <property type="entry name" value="YqgF"/>
</dbReference>
<comment type="function">
    <text evidence="5">Could be a nuclease involved in processing of the 5'-end of pre-16S rRNA.</text>
</comment>
<keyword evidence="8" id="KW-1185">Reference proteome</keyword>
<dbReference type="SMART" id="SM00732">
    <property type="entry name" value="YqgFc"/>
    <property type="match status" value="1"/>
</dbReference>
<accession>A0A291B9X8</accession>
<dbReference type="InterPro" id="IPR037027">
    <property type="entry name" value="YqgF/RNaseH-like_dom_sf"/>
</dbReference>
<gene>
    <name evidence="7" type="ORF">BTN50_1305</name>
</gene>
<dbReference type="SUPFAM" id="SSF53098">
    <property type="entry name" value="Ribonuclease H-like"/>
    <property type="match status" value="1"/>
</dbReference>
<name>A0A291B9X8_9GAMM</name>
<dbReference type="EMBL" id="CP020660">
    <property type="protein sequence ID" value="ATF09787.1"/>
    <property type="molecule type" value="Genomic_DNA"/>
</dbReference>
<dbReference type="EC" id="3.1.-.-" evidence="5"/>
<keyword evidence="3 5" id="KW-0540">Nuclease</keyword>
<dbReference type="CDD" id="cd16964">
    <property type="entry name" value="YqgF"/>
    <property type="match status" value="1"/>
</dbReference>
<dbReference type="HAMAP" id="MF_00651">
    <property type="entry name" value="Nuclease_YqgF"/>
    <property type="match status" value="1"/>
</dbReference>
<keyword evidence="4 5" id="KW-0378">Hydrolase</keyword>
<reference evidence="8" key="1">
    <citation type="submission" date="2017-04" db="EMBL/GenBank/DDBJ databases">
        <title>Genome evolution of the luminous symbionts of deep sea anglerfish.</title>
        <authorList>
            <person name="Hendry T.A."/>
        </authorList>
    </citation>
    <scope>NUCLEOTIDE SEQUENCE [LARGE SCALE GENOMIC DNA]</scope>
</reference>
<dbReference type="GO" id="GO:0005829">
    <property type="term" value="C:cytosol"/>
    <property type="evidence" value="ECO:0007669"/>
    <property type="project" value="TreeGrafter"/>
</dbReference>
<dbReference type="Gene3D" id="3.30.420.140">
    <property type="entry name" value="YqgF/RNase H-like domain"/>
    <property type="match status" value="1"/>
</dbReference>
<dbReference type="GO" id="GO:0004518">
    <property type="term" value="F:nuclease activity"/>
    <property type="evidence" value="ECO:0007669"/>
    <property type="project" value="UniProtKB-KW"/>
</dbReference>
<keyword evidence="1 5" id="KW-0963">Cytoplasm</keyword>
<evidence type="ECO:0000256" key="5">
    <source>
        <dbReference type="HAMAP-Rule" id="MF_00651"/>
    </source>
</evidence>
<dbReference type="PANTHER" id="PTHR33317">
    <property type="entry name" value="POLYNUCLEOTIDYL TRANSFERASE, RIBONUCLEASE H-LIKE SUPERFAMILY PROTEIN"/>
    <property type="match status" value="1"/>
</dbReference>
<dbReference type="RefSeq" id="WP_096619328.1">
    <property type="nucleotide sequence ID" value="NZ_CP020660.1"/>
</dbReference>
<comment type="subcellular location">
    <subcellularLocation>
        <location evidence="5">Cytoplasm</location>
    </subcellularLocation>
</comment>
<dbReference type="Proteomes" id="UP000218160">
    <property type="component" value="Chromosome 1"/>
</dbReference>
<evidence type="ECO:0000313" key="7">
    <source>
        <dbReference type="EMBL" id="ATF09787.1"/>
    </source>
</evidence>
<evidence type="ECO:0000259" key="6">
    <source>
        <dbReference type="SMART" id="SM00732"/>
    </source>
</evidence>
<keyword evidence="2 5" id="KW-0690">Ribosome biogenesis</keyword>
<evidence type="ECO:0000313" key="8">
    <source>
        <dbReference type="Proteomes" id="UP000218160"/>
    </source>
</evidence>
<feature type="domain" description="YqgF/RNase H-like" evidence="6">
    <location>
        <begin position="5"/>
        <end position="106"/>
    </location>
</feature>
<dbReference type="Pfam" id="PF03652">
    <property type="entry name" value="RuvX"/>
    <property type="match status" value="1"/>
</dbReference>
<proteinExistence type="inferred from homology"/>
<dbReference type="AlphaFoldDB" id="A0A291B9X8"/>
<dbReference type="GO" id="GO:0000967">
    <property type="term" value="P:rRNA 5'-end processing"/>
    <property type="evidence" value="ECO:0007669"/>
    <property type="project" value="UniProtKB-UniRule"/>
</dbReference>
<dbReference type="InterPro" id="IPR006641">
    <property type="entry name" value="YqgF/RNaseH-like_dom"/>
</dbReference>